<evidence type="ECO:0000313" key="2">
    <source>
        <dbReference type="EMBL" id="MST48897.1"/>
    </source>
</evidence>
<dbReference type="RefSeq" id="WP_154543028.1">
    <property type="nucleotide sequence ID" value="NZ_VUMY01000002.1"/>
</dbReference>
<dbReference type="InterPro" id="IPR010982">
    <property type="entry name" value="Lambda_DNA-bd_dom_sf"/>
</dbReference>
<dbReference type="PROSITE" id="PS50943">
    <property type="entry name" value="HTH_CROC1"/>
    <property type="match status" value="1"/>
</dbReference>
<organism evidence="2 3">
    <name type="scientific">Mobiluncus porci</name>
    <dbReference type="NCBI Taxonomy" id="2652278"/>
    <lineage>
        <taxon>Bacteria</taxon>
        <taxon>Bacillati</taxon>
        <taxon>Actinomycetota</taxon>
        <taxon>Actinomycetes</taxon>
        <taxon>Actinomycetales</taxon>
        <taxon>Actinomycetaceae</taxon>
        <taxon>Mobiluncus</taxon>
    </lineage>
</organism>
<dbReference type="InterPro" id="IPR001387">
    <property type="entry name" value="Cro/C1-type_HTH"/>
</dbReference>
<dbReference type="GO" id="GO:0003677">
    <property type="term" value="F:DNA binding"/>
    <property type="evidence" value="ECO:0007669"/>
    <property type="project" value="InterPro"/>
</dbReference>
<reference evidence="2 3" key="1">
    <citation type="submission" date="2019-08" db="EMBL/GenBank/DDBJ databases">
        <title>In-depth cultivation of the pig gut microbiome towards novel bacterial diversity and tailored functional studies.</title>
        <authorList>
            <person name="Wylensek D."/>
            <person name="Hitch T.C.A."/>
            <person name="Clavel T."/>
        </authorList>
    </citation>
    <scope>NUCLEOTIDE SEQUENCE [LARGE SCALE GENOMIC DNA]</scope>
    <source>
        <strain evidence="2 3">RF-GAM-744-WT-7</strain>
    </source>
</reference>
<evidence type="ECO:0000259" key="1">
    <source>
        <dbReference type="PROSITE" id="PS50943"/>
    </source>
</evidence>
<keyword evidence="3" id="KW-1185">Reference proteome</keyword>
<dbReference type="SUPFAM" id="SSF47413">
    <property type="entry name" value="lambda repressor-like DNA-binding domains"/>
    <property type="match status" value="1"/>
</dbReference>
<evidence type="ECO:0000313" key="3">
    <source>
        <dbReference type="Proteomes" id="UP000442535"/>
    </source>
</evidence>
<dbReference type="EMBL" id="VUMY01000002">
    <property type="protein sequence ID" value="MST48897.1"/>
    <property type="molecule type" value="Genomic_DNA"/>
</dbReference>
<feature type="domain" description="HTH cro/C1-type" evidence="1">
    <location>
        <begin position="19"/>
        <end position="61"/>
    </location>
</feature>
<comment type="caution">
    <text evidence="2">The sequence shown here is derived from an EMBL/GenBank/DDBJ whole genome shotgun (WGS) entry which is preliminary data.</text>
</comment>
<dbReference type="AlphaFoldDB" id="A0A7K0K078"/>
<proteinExistence type="predicted"/>
<sequence length="115" mass="12869">MTKSITWYEETVAGDSVNQVARKTGLSQSTLNRQVTQYYQLSPEAAVTIARAYKVDTLEALIVTDLITPEEAASYRNVDLDSLVPSVLERATDTQLTRELTRRLNMLAEMQASQD</sequence>
<dbReference type="CDD" id="cd00093">
    <property type="entry name" value="HTH_XRE"/>
    <property type="match status" value="1"/>
</dbReference>
<dbReference type="Pfam" id="PF01381">
    <property type="entry name" value="HTH_3"/>
    <property type="match status" value="1"/>
</dbReference>
<dbReference type="Proteomes" id="UP000442535">
    <property type="component" value="Unassembled WGS sequence"/>
</dbReference>
<name>A0A7K0K078_9ACTO</name>
<protein>
    <submittedName>
        <fullName evidence="2">Helix-turn-helix transcriptional regulator</fullName>
    </submittedName>
</protein>
<accession>A0A7K0K078</accession>
<gene>
    <name evidence="2" type="ORF">FYJ63_01280</name>
</gene>